<evidence type="ECO:0000256" key="7">
    <source>
        <dbReference type="ARBA" id="ARBA00023136"/>
    </source>
</evidence>
<sequence length="202" mass="21450">MGETVLFLVLMAVGYLAGSVCSAVIVCRLFGLPDPRTEGSNNPGATNVLRIAGKEYAAMVLFADMLKGLLPVLLAKLLGAGPTTVAFTCLAAVIGHMWPVFFGFQGGKGVATALGGLFGIDLVLGAVVTGTWLLVANFSRRSSLASLISMALMPIFSLMILRHLGSFPPLFLVTMFIFYKHRTNISRLIDGTEPRIGTEKKG</sequence>
<evidence type="ECO:0000256" key="6">
    <source>
        <dbReference type="ARBA" id="ARBA00023098"/>
    </source>
</evidence>
<dbReference type="PATRIC" id="fig|45065.4.peg.423"/>
<proteinExistence type="inferred from homology"/>
<dbReference type="GO" id="GO:0043772">
    <property type="term" value="F:acyl-phosphate glycerol-3-phosphate acyltransferase activity"/>
    <property type="evidence" value="ECO:0007669"/>
    <property type="project" value="UniProtKB-UniRule"/>
</dbReference>
<comment type="pathway">
    <text evidence="10">Lipid metabolism; phospholipid metabolism.</text>
</comment>
<keyword evidence="5 10" id="KW-1133">Transmembrane helix</keyword>
<keyword evidence="9 10" id="KW-1208">Phospholipid metabolism</keyword>
<keyword evidence="4 10" id="KW-0812">Transmembrane</keyword>
<dbReference type="PANTHER" id="PTHR30309:SF0">
    <property type="entry name" value="GLYCEROL-3-PHOSPHATE ACYLTRANSFERASE-RELATED"/>
    <property type="match status" value="1"/>
</dbReference>
<comment type="subcellular location">
    <subcellularLocation>
        <location evidence="10">Cell membrane</location>
        <topology evidence="10">Multi-pass membrane protein</topology>
    </subcellularLocation>
</comment>
<evidence type="ECO:0000256" key="10">
    <source>
        <dbReference type="HAMAP-Rule" id="MF_01043"/>
    </source>
</evidence>
<evidence type="ECO:0000256" key="3">
    <source>
        <dbReference type="ARBA" id="ARBA00022679"/>
    </source>
</evidence>
<dbReference type="NCBIfam" id="TIGR00023">
    <property type="entry name" value="glycerol-3-phosphate 1-O-acyltransferase PlsY"/>
    <property type="match status" value="1"/>
</dbReference>
<organism evidence="11 12">
    <name type="scientific">Legionella geestiana</name>
    <dbReference type="NCBI Taxonomy" id="45065"/>
    <lineage>
        <taxon>Bacteria</taxon>
        <taxon>Pseudomonadati</taxon>
        <taxon>Pseudomonadota</taxon>
        <taxon>Gammaproteobacteria</taxon>
        <taxon>Legionellales</taxon>
        <taxon>Legionellaceae</taxon>
        <taxon>Legionella</taxon>
    </lineage>
</organism>
<dbReference type="OrthoDB" id="9777124at2"/>
<name>A0A0W0U880_9GAMM</name>
<evidence type="ECO:0000313" key="11">
    <source>
        <dbReference type="EMBL" id="KTD04021.1"/>
    </source>
</evidence>
<dbReference type="EC" id="2.3.1.275" evidence="10"/>
<keyword evidence="1 10" id="KW-1003">Cell membrane</keyword>
<keyword evidence="12" id="KW-1185">Reference proteome</keyword>
<feature type="transmembrane region" description="Helical" evidence="10">
    <location>
        <begin position="111"/>
        <end position="135"/>
    </location>
</feature>
<reference evidence="11 12" key="1">
    <citation type="submission" date="2015-11" db="EMBL/GenBank/DDBJ databases">
        <title>Genomic analysis of 38 Legionella species identifies large and diverse effector repertoires.</title>
        <authorList>
            <person name="Burstein D."/>
            <person name="Amaro F."/>
            <person name="Zusman T."/>
            <person name="Lifshitz Z."/>
            <person name="Cohen O."/>
            <person name="Gilbert J.A."/>
            <person name="Pupko T."/>
            <person name="Shuman H.A."/>
            <person name="Segal G."/>
        </authorList>
    </citation>
    <scope>NUCLEOTIDE SEQUENCE [LARGE SCALE GENOMIC DNA]</scope>
    <source>
        <strain evidence="11 12">ATCC 49504</strain>
    </source>
</reference>
<dbReference type="UniPathway" id="UPA00085"/>
<dbReference type="SMART" id="SM01207">
    <property type="entry name" value="G3P_acyltransf"/>
    <property type="match status" value="1"/>
</dbReference>
<dbReference type="HAMAP" id="MF_01043">
    <property type="entry name" value="PlsY"/>
    <property type="match status" value="1"/>
</dbReference>
<evidence type="ECO:0000256" key="9">
    <source>
        <dbReference type="ARBA" id="ARBA00023264"/>
    </source>
</evidence>
<evidence type="ECO:0000256" key="1">
    <source>
        <dbReference type="ARBA" id="ARBA00022475"/>
    </source>
</evidence>
<dbReference type="AlphaFoldDB" id="A0A0W0U880"/>
<dbReference type="EMBL" id="LNYC01000007">
    <property type="protein sequence ID" value="KTD04021.1"/>
    <property type="molecule type" value="Genomic_DNA"/>
</dbReference>
<dbReference type="InterPro" id="IPR003811">
    <property type="entry name" value="G3P_acylTferase_PlsY"/>
</dbReference>
<evidence type="ECO:0000256" key="2">
    <source>
        <dbReference type="ARBA" id="ARBA00022516"/>
    </source>
</evidence>
<keyword evidence="3 10" id="KW-0808">Transferase</keyword>
<dbReference type="Pfam" id="PF02660">
    <property type="entry name" value="G3P_acyltransf"/>
    <property type="match status" value="1"/>
</dbReference>
<comment type="similarity">
    <text evidence="10">Belongs to the PlsY family.</text>
</comment>
<comment type="function">
    <text evidence="10">Catalyzes the transfer of an acyl group from acyl-phosphate (acyl-PO(4)) to glycerol-3-phosphate (G3P) to form lysophosphatidic acid (LPA). This enzyme utilizes acyl-phosphate as fatty acyl donor, but not acyl-CoA or acyl-ACP.</text>
</comment>
<gene>
    <name evidence="10" type="primary">plsY</name>
    <name evidence="11" type="ORF">Lgee_0399</name>
</gene>
<dbReference type="Proteomes" id="UP000054785">
    <property type="component" value="Unassembled WGS sequence"/>
</dbReference>
<keyword evidence="6 10" id="KW-0443">Lipid metabolism</keyword>
<evidence type="ECO:0000256" key="4">
    <source>
        <dbReference type="ARBA" id="ARBA00022692"/>
    </source>
</evidence>
<comment type="subunit">
    <text evidence="10">Probably interacts with PlsX.</text>
</comment>
<evidence type="ECO:0000256" key="5">
    <source>
        <dbReference type="ARBA" id="ARBA00022989"/>
    </source>
</evidence>
<comment type="caution">
    <text evidence="10">Lacks conserved residue(s) required for the propagation of feature annotation.</text>
</comment>
<comment type="catalytic activity">
    <reaction evidence="10">
        <text>an acyl phosphate + sn-glycerol 3-phosphate = a 1-acyl-sn-glycero-3-phosphate + phosphate</text>
        <dbReference type="Rhea" id="RHEA:34075"/>
        <dbReference type="ChEBI" id="CHEBI:43474"/>
        <dbReference type="ChEBI" id="CHEBI:57597"/>
        <dbReference type="ChEBI" id="CHEBI:57970"/>
        <dbReference type="ChEBI" id="CHEBI:59918"/>
        <dbReference type="EC" id="2.3.1.275"/>
    </reaction>
</comment>
<comment type="caution">
    <text evidence="11">The sequence shown here is derived from an EMBL/GenBank/DDBJ whole genome shotgun (WGS) entry which is preliminary data.</text>
</comment>
<feature type="transmembrane region" description="Helical" evidence="10">
    <location>
        <begin position="6"/>
        <end position="30"/>
    </location>
</feature>
<evidence type="ECO:0000313" key="12">
    <source>
        <dbReference type="Proteomes" id="UP000054785"/>
    </source>
</evidence>
<dbReference type="GO" id="GO:0008654">
    <property type="term" value="P:phospholipid biosynthetic process"/>
    <property type="evidence" value="ECO:0007669"/>
    <property type="project" value="UniProtKB-UniRule"/>
</dbReference>
<evidence type="ECO:0000256" key="8">
    <source>
        <dbReference type="ARBA" id="ARBA00023209"/>
    </source>
</evidence>
<dbReference type="STRING" id="45065.Lgee_0399"/>
<keyword evidence="8 10" id="KW-0594">Phospholipid biosynthesis</keyword>
<keyword evidence="2 10" id="KW-0444">Lipid biosynthesis</keyword>
<dbReference type="PANTHER" id="PTHR30309">
    <property type="entry name" value="INNER MEMBRANE PROTEIN YGIH"/>
    <property type="match status" value="1"/>
</dbReference>
<keyword evidence="7 10" id="KW-0472">Membrane</keyword>
<accession>A0A0W0U880</accession>
<protein>
    <recommendedName>
        <fullName evidence="10">Glycerol-3-phosphate acyltransferase</fullName>
    </recommendedName>
    <alternativeName>
        <fullName evidence="10">Acyl-PO4 G3P acyltransferase</fullName>
    </alternativeName>
    <alternativeName>
        <fullName evidence="10">Acyl-phosphate--glycerol-3-phosphate acyltransferase</fullName>
    </alternativeName>
    <alternativeName>
        <fullName evidence="10">G3P acyltransferase</fullName>
        <shortName evidence="10">GPAT</shortName>
        <ecNumber evidence="10">2.3.1.275</ecNumber>
    </alternativeName>
    <alternativeName>
        <fullName evidence="10">Lysophosphatidic acid synthase</fullName>
        <shortName evidence="10">LPA synthase</shortName>
    </alternativeName>
</protein>
<dbReference type="GO" id="GO:0005886">
    <property type="term" value="C:plasma membrane"/>
    <property type="evidence" value="ECO:0007669"/>
    <property type="project" value="UniProtKB-SubCell"/>
</dbReference>